<feature type="compositionally biased region" description="Low complexity" evidence="1">
    <location>
        <begin position="196"/>
        <end position="206"/>
    </location>
</feature>
<evidence type="ECO:0000313" key="4">
    <source>
        <dbReference type="Proteomes" id="UP000294933"/>
    </source>
</evidence>
<dbReference type="STRING" id="50990.A0A4Y7PHG1"/>
<sequence length="531" mass="60034">MYNALSQEERNHVAPSTFNNWLSNGEKYAWIAQTGSFYLLAYIVGVTGSKRIIDATPIDDIIDIGYTLRDPDRATEDIRNRIVKNIIPSLEWMAKLICFPEDHSGTLKQDDELFIHHWGKGIGNIPTMLPPKKRTHYWDGLQNYGCLVNRGNDISPLPDFGAFQITLNNNTSIVDNNNPCDSYITPSPTPPPPPHLHSTSTSPSTPSPIIHIEIKGLDMEVGRANSVEWTAKQRELAARALVPKDLEELIRMVNEGFDDDGVRIREHYVRVTADLVTENMKFTDKNGKEILFILSPNRLPESARVEIEGLWSLLDSLVPSVTAKGDHVAAQEGFQAFHFCQYNKYAEKGDGAPEDMHHYEMKGNKYQRQTYTSQDVLKHPVLFEALVKNLENTMSYVDEKMKELIPESYDRHLEFLRALPLGGLLLGAAITGLVVNIAVATDAHRDEGDDEYCFMFPFGVWKKGELVLFEAGIVIEVPLFFLILFMSKRLTHFNLPFEGLRGSTVLQSDGTMKGWAYGRNGWEHKLTEEQP</sequence>
<feature type="region of interest" description="Disordered" evidence="1">
    <location>
        <begin position="178"/>
        <end position="206"/>
    </location>
</feature>
<gene>
    <name evidence="3" type="ORF">BD410DRAFT_846023</name>
</gene>
<feature type="transmembrane region" description="Helical" evidence="2">
    <location>
        <begin position="466"/>
        <end position="485"/>
    </location>
</feature>
<dbReference type="VEuPathDB" id="FungiDB:BD410DRAFT_846023"/>
<protein>
    <submittedName>
        <fullName evidence="3">Uncharacterized protein</fullName>
    </submittedName>
</protein>
<dbReference type="Proteomes" id="UP000294933">
    <property type="component" value="Unassembled WGS sequence"/>
</dbReference>
<dbReference type="OrthoDB" id="2535938at2759"/>
<keyword evidence="2" id="KW-1133">Transmembrane helix</keyword>
<dbReference type="EMBL" id="ML170338">
    <property type="protein sequence ID" value="TDL14448.1"/>
    <property type="molecule type" value="Genomic_DNA"/>
</dbReference>
<reference evidence="3 4" key="1">
    <citation type="submission" date="2018-06" db="EMBL/GenBank/DDBJ databases">
        <title>A transcriptomic atlas of mushroom development highlights an independent origin of complex multicellularity.</title>
        <authorList>
            <consortium name="DOE Joint Genome Institute"/>
            <person name="Krizsan K."/>
            <person name="Almasi E."/>
            <person name="Merenyi Z."/>
            <person name="Sahu N."/>
            <person name="Viragh M."/>
            <person name="Koszo T."/>
            <person name="Mondo S."/>
            <person name="Kiss B."/>
            <person name="Balint B."/>
            <person name="Kues U."/>
            <person name="Barry K."/>
            <person name="Hegedus J.C."/>
            <person name="Henrissat B."/>
            <person name="Johnson J."/>
            <person name="Lipzen A."/>
            <person name="Ohm R."/>
            <person name="Nagy I."/>
            <person name="Pangilinan J."/>
            <person name="Yan J."/>
            <person name="Xiong Y."/>
            <person name="Grigoriev I.V."/>
            <person name="Hibbett D.S."/>
            <person name="Nagy L.G."/>
        </authorList>
    </citation>
    <scope>NUCLEOTIDE SEQUENCE [LARGE SCALE GENOMIC DNA]</scope>
    <source>
        <strain evidence="3 4">SZMC22713</strain>
    </source>
</reference>
<feature type="transmembrane region" description="Helical" evidence="2">
    <location>
        <begin position="418"/>
        <end position="439"/>
    </location>
</feature>
<evidence type="ECO:0000313" key="3">
    <source>
        <dbReference type="EMBL" id="TDL14448.1"/>
    </source>
</evidence>
<accession>A0A4Y7PHG1</accession>
<evidence type="ECO:0000256" key="1">
    <source>
        <dbReference type="SAM" id="MobiDB-lite"/>
    </source>
</evidence>
<feature type="transmembrane region" description="Helical" evidence="2">
    <location>
        <begin position="28"/>
        <end position="46"/>
    </location>
</feature>
<keyword evidence="2" id="KW-0472">Membrane</keyword>
<evidence type="ECO:0000256" key="2">
    <source>
        <dbReference type="SAM" id="Phobius"/>
    </source>
</evidence>
<proteinExistence type="predicted"/>
<keyword evidence="4" id="KW-1185">Reference proteome</keyword>
<dbReference type="Gene3D" id="3.60.130.30">
    <property type="match status" value="1"/>
</dbReference>
<organism evidence="3 4">
    <name type="scientific">Rickenella mellea</name>
    <dbReference type="NCBI Taxonomy" id="50990"/>
    <lineage>
        <taxon>Eukaryota</taxon>
        <taxon>Fungi</taxon>
        <taxon>Dikarya</taxon>
        <taxon>Basidiomycota</taxon>
        <taxon>Agaricomycotina</taxon>
        <taxon>Agaricomycetes</taxon>
        <taxon>Hymenochaetales</taxon>
        <taxon>Rickenellaceae</taxon>
        <taxon>Rickenella</taxon>
    </lineage>
</organism>
<name>A0A4Y7PHG1_9AGAM</name>
<keyword evidence="2" id="KW-0812">Transmembrane</keyword>
<dbReference type="AlphaFoldDB" id="A0A4Y7PHG1"/>